<feature type="compositionally biased region" description="Basic and acidic residues" evidence="1">
    <location>
        <begin position="271"/>
        <end position="315"/>
    </location>
</feature>
<evidence type="ECO:0000313" key="5">
    <source>
        <dbReference type="Proteomes" id="UP000216008"/>
    </source>
</evidence>
<protein>
    <recommendedName>
        <fullName evidence="3">Gram-positive pilin subunit D1 N-terminal domain-containing protein</fullName>
    </recommendedName>
</protein>
<dbReference type="Proteomes" id="UP000216008">
    <property type="component" value="Unassembled WGS sequence"/>
</dbReference>
<feature type="region of interest" description="Disordered" evidence="1">
    <location>
        <begin position="142"/>
        <end position="334"/>
    </location>
</feature>
<feature type="compositionally biased region" description="Basic and acidic residues" evidence="1">
    <location>
        <begin position="220"/>
        <end position="237"/>
    </location>
</feature>
<accession>A0A267MCZ7</accession>
<dbReference type="AlphaFoldDB" id="A0A267MCZ7"/>
<organism evidence="4 5">
    <name type="scientific">Lactobacillus johnsonii</name>
    <dbReference type="NCBI Taxonomy" id="33959"/>
    <lineage>
        <taxon>Bacteria</taxon>
        <taxon>Bacillati</taxon>
        <taxon>Bacillota</taxon>
        <taxon>Bacilli</taxon>
        <taxon>Lactobacillales</taxon>
        <taxon>Lactobacillaceae</taxon>
        <taxon>Lactobacillus</taxon>
    </lineage>
</organism>
<feature type="compositionally biased region" description="Polar residues" evidence="1">
    <location>
        <begin position="198"/>
        <end position="217"/>
    </location>
</feature>
<evidence type="ECO:0000256" key="1">
    <source>
        <dbReference type="SAM" id="MobiDB-lite"/>
    </source>
</evidence>
<evidence type="ECO:0000313" key="4">
    <source>
        <dbReference type="EMBL" id="PAB57327.1"/>
    </source>
</evidence>
<name>A0A267MCZ7_LACJH</name>
<evidence type="ECO:0000256" key="2">
    <source>
        <dbReference type="SAM" id="SignalP"/>
    </source>
</evidence>
<dbReference type="InterPro" id="IPR032364">
    <property type="entry name" value="GramPos_pilinD1_N"/>
</dbReference>
<evidence type="ECO:0000259" key="3">
    <source>
        <dbReference type="Pfam" id="PF16555"/>
    </source>
</evidence>
<feature type="domain" description="Gram-positive pilin subunit D1 N-terminal" evidence="3">
    <location>
        <begin position="288"/>
        <end position="388"/>
    </location>
</feature>
<feature type="compositionally biased region" description="Basic and acidic residues" evidence="1">
    <location>
        <begin position="373"/>
        <end position="393"/>
    </location>
</feature>
<feature type="region of interest" description="Disordered" evidence="1">
    <location>
        <begin position="371"/>
        <end position="431"/>
    </location>
</feature>
<feature type="compositionally biased region" description="Basic and acidic residues" evidence="1">
    <location>
        <begin position="184"/>
        <end position="197"/>
    </location>
</feature>
<feature type="compositionally biased region" description="Basic and acidic residues" evidence="1">
    <location>
        <begin position="76"/>
        <end position="85"/>
    </location>
</feature>
<feature type="chain" id="PRO_5013329278" description="Gram-positive pilin subunit D1 N-terminal domain-containing protein" evidence="2">
    <location>
        <begin position="32"/>
        <end position="454"/>
    </location>
</feature>
<feature type="compositionally biased region" description="Polar residues" evidence="1">
    <location>
        <begin position="35"/>
        <end position="47"/>
    </location>
</feature>
<reference evidence="4 5" key="1">
    <citation type="submission" date="2017-05" db="EMBL/GenBank/DDBJ databases">
        <title>Lactobacillus johnsonii from commercial turkeys.</title>
        <authorList>
            <person name="Johnson T.J."/>
            <person name="Youmans B."/>
        </authorList>
    </citation>
    <scope>NUCLEOTIDE SEQUENCE [LARGE SCALE GENOMIC DNA]</scope>
    <source>
        <strain evidence="4 5">UMNLJ114</strain>
    </source>
</reference>
<feature type="compositionally biased region" description="Basic and acidic residues" evidence="1">
    <location>
        <begin position="322"/>
        <end position="334"/>
    </location>
</feature>
<feature type="compositionally biased region" description="Basic and acidic residues" evidence="1">
    <location>
        <begin position="247"/>
        <end position="264"/>
    </location>
</feature>
<comment type="caution">
    <text evidence="4">The sequence shown here is derived from an EMBL/GenBank/DDBJ whole genome shotgun (WGS) entry which is preliminary data.</text>
</comment>
<proteinExistence type="predicted"/>
<keyword evidence="2" id="KW-0732">Signal</keyword>
<gene>
    <name evidence="4" type="ORF">A3Q24_00335</name>
</gene>
<feature type="signal peptide" evidence="2">
    <location>
        <begin position="1"/>
        <end position="31"/>
    </location>
</feature>
<feature type="compositionally biased region" description="Basic and acidic residues" evidence="1">
    <location>
        <begin position="150"/>
        <end position="164"/>
    </location>
</feature>
<sequence length="454" mass="50056">MRHANMKNKVVSAALISANVLTLVTPAVVHAADQPATSSQSSLVQNNKQEHKNKKGETPTDKKEDKTKDSSTAVDLKSEEKKDSNENPQTLKEQTMVLQKVIATSEDDLNSDSLKGVNSSKFTVYDVTDLMNTIIKEKLKVSDSAPTDEAIDKAVDKFNEDGKEAVNTTTDAKEKEATNQSTSDSEKSGSDKQETAKVSDTTKNSNKQAEGKASTQAPKADLDLSDSTKESKDKEQSSETSQSSKSKSSEEKADEAKNSVDESSKSSSDTNKNKEDKKSEEEEKLVAEIEQMRKDDTIRKEVASRAAKLDPKEMKTFAQVTTEHDKESNKDGVARVKLPIDGKYHAYYIVNTETPKEALAKNSDPIVLLTPVTDKDGKYSPEFKVYPKSDKITPETPDNPQTPNKENEQKKDNPTPTQVQEGDKPTVTDAKMVQTGKEHGFLKTVMSYLENFFN</sequence>
<feature type="region of interest" description="Disordered" evidence="1">
    <location>
        <begin position="35"/>
        <end position="94"/>
    </location>
</feature>
<feature type="compositionally biased region" description="Basic and acidic residues" evidence="1">
    <location>
        <begin position="55"/>
        <end position="69"/>
    </location>
</feature>
<dbReference type="EMBL" id="NIBD01000002">
    <property type="protein sequence ID" value="PAB57327.1"/>
    <property type="molecule type" value="Genomic_DNA"/>
</dbReference>
<dbReference type="Pfam" id="PF16555">
    <property type="entry name" value="GramPos_pilinD1"/>
    <property type="match status" value="1"/>
</dbReference>